<dbReference type="OrthoDB" id="2378230at2759"/>
<evidence type="ECO:0008006" key="5">
    <source>
        <dbReference type="Google" id="ProtNLM"/>
    </source>
</evidence>
<protein>
    <recommendedName>
        <fullName evidence="5">SWI5-dependent HO expression protein 3</fullName>
    </recommendedName>
</protein>
<sequence>MSQSPRRLSISRIRKFEYELTAPPTPIPSPPQTLLQPPPLKASTSERSLRVKHELQAHLQQIVSKLDLYKSELSIATTQQEEHENKCIIEKKKTADLRQRVSQLSAGLESKQAQLEEIRRTTSDAEDRVRSLRERVTHLRSGQMDSDEREVYIIKETERYREMKQMTENRLVAAGSSLDRLKHRYEIEMSHLTQELNRLRALCQHKRLAAQFSMMESERLISSMLEEQEYARQGVTEAYQQLADKDHQIQNLALKDIQTLQNNIAVWDTADTQLGQQVRECLRNMQSLSNRIRIYQQV</sequence>
<dbReference type="Proteomes" id="UP000654370">
    <property type="component" value="Unassembled WGS sequence"/>
</dbReference>
<keyword evidence="1" id="KW-0175">Coiled coil</keyword>
<name>A0A8H7PPJ2_MORIS</name>
<feature type="compositionally biased region" description="Pro residues" evidence="2">
    <location>
        <begin position="23"/>
        <end position="40"/>
    </location>
</feature>
<accession>A0A8H7PPJ2</accession>
<feature type="region of interest" description="Disordered" evidence="2">
    <location>
        <begin position="21"/>
        <end position="46"/>
    </location>
</feature>
<keyword evidence="4" id="KW-1185">Reference proteome</keyword>
<feature type="coiled-coil region" evidence="1">
    <location>
        <begin position="66"/>
        <end position="135"/>
    </location>
</feature>
<proteinExistence type="predicted"/>
<dbReference type="EMBL" id="JAEPQZ010000008">
    <property type="protein sequence ID" value="KAG2177798.1"/>
    <property type="molecule type" value="Genomic_DNA"/>
</dbReference>
<dbReference type="AlphaFoldDB" id="A0A8H7PPJ2"/>
<reference evidence="3" key="1">
    <citation type="submission" date="2020-12" db="EMBL/GenBank/DDBJ databases">
        <title>Metabolic potential, ecology and presence of endohyphal bacteria is reflected in genomic diversity of Mucoromycotina.</title>
        <authorList>
            <person name="Muszewska A."/>
            <person name="Okrasinska A."/>
            <person name="Steczkiewicz K."/>
            <person name="Drgas O."/>
            <person name="Orlowska M."/>
            <person name="Perlinska-Lenart U."/>
            <person name="Aleksandrzak-Piekarczyk T."/>
            <person name="Szatraj K."/>
            <person name="Zielenkiewicz U."/>
            <person name="Pilsyk S."/>
            <person name="Malc E."/>
            <person name="Mieczkowski P."/>
            <person name="Kruszewska J.S."/>
            <person name="Biernat P."/>
            <person name="Pawlowska J."/>
        </authorList>
    </citation>
    <scope>NUCLEOTIDE SEQUENCE</scope>
    <source>
        <strain evidence="3">WA0000067209</strain>
    </source>
</reference>
<evidence type="ECO:0000256" key="1">
    <source>
        <dbReference type="SAM" id="Coils"/>
    </source>
</evidence>
<gene>
    <name evidence="3" type="ORF">INT43_003045</name>
</gene>
<organism evidence="3 4">
    <name type="scientific">Mortierella isabellina</name>
    <name type="common">Filamentous fungus</name>
    <name type="synonym">Umbelopsis isabellina</name>
    <dbReference type="NCBI Taxonomy" id="91625"/>
    <lineage>
        <taxon>Eukaryota</taxon>
        <taxon>Fungi</taxon>
        <taxon>Fungi incertae sedis</taxon>
        <taxon>Mucoromycota</taxon>
        <taxon>Mucoromycotina</taxon>
        <taxon>Umbelopsidomycetes</taxon>
        <taxon>Umbelopsidales</taxon>
        <taxon>Umbelopsidaceae</taxon>
        <taxon>Umbelopsis</taxon>
    </lineage>
</organism>
<evidence type="ECO:0000313" key="4">
    <source>
        <dbReference type="Proteomes" id="UP000654370"/>
    </source>
</evidence>
<evidence type="ECO:0000313" key="3">
    <source>
        <dbReference type="EMBL" id="KAG2177798.1"/>
    </source>
</evidence>
<comment type="caution">
    <text evidence="3">The sequence shown here is derived from an EMBL/GenBank/DDBJ whole genome shotgun (WGS) entry which is preliminary data.</text>
</comment>
<evidence type="ECO:0000256" key="2">
    <source>
        <dbReference type="SAM" id="MobiDB-lite"/>
    </source>
</evidence>